<evidence type="ECO:0000313" key="2">
    <source>
        <dbReference type="EMBL" id="KAK3899878.1"/>
    </source>
</evidence>
<evidence type="ECO:0008006" key="4">
    <source>
        <dbReference type="Google" id="ProtNLM"/>
    </source>
</evidence>
<proteinExistence type="predicted"/>
<feature type="region of interest" description="Disordered" evidence="1">
    <location>
        <begin position="1"/>
        <end position="35"/>
    </location>
</feature>
<sequence>MPSTPSHSHSPMSQESSPEPGSSPHPAIFDPDSSIQGLAGYYSAELKVLMGGPGSSPPNDMDSGSPASNPGPDDDRQPYHHGQIGAFRHFPRFDQASRPIVSDNWRAKHAAAASSAMPPDQHPSRAHFTYTPLRSPLPAPANHSTIAGFTQQPTSNPSLTPLSTPAAFPSAVHGHAHHPSTSSLVTSVTTYSPTSTEAEDGGDATSPSTDLVTAQLGALSLRSGAKGGGSPPRTTFAVTISAETEGYCFVRPNGTRTRLVPVDMLPFQLQGIPTQESGERLVALPVPAGVGGDGRSSNVQLLRAVVSEAAPPGGDGGDIIQRMKIYCDKWVHEGVCAFTQQGCKYKHEMPSDRATQHALGLFLGYPAWWKRRQGELSRAV</sequence>
<dbReference type="EMBL" id="MU855730">
    <property type="protein sequence ID" value="KAK3899878.1"/>
    <property type="molecule type" value="Genomic_DNA"/>
</dbReference>
<reference evidence="2" key="1">
    <citation type="journal article" date="2023" name="Mol. Phylogenet. Evol.">
        <title>Genome-scale phylogeny and comparative genomics of the fungal order Sordariales.</title>
        <authorList>
            <person name="Hensen N."/>
            <person name="Bonometti L."/>
            <person name="Westerberg I."/>
            <person name="Brannstrom I.O."/>
            <person name="Guillou S."/>
            <person name="Cros-Aarteil S."/>
            <person name="Calhoun S."/>
            <person name="Haridas S."/>
            <person name="Kuo A."/>
            <person name="Mondo S."/>
            <person name="Pangilinan J."/>
            <person name="Riley R."/>
            <person name="LaButti K."/>
            <person name="Andreopoulos B."/>
            <person name="Lipzen A."/>
            <person name="Chen C."/>
            <person name="Yan M."/>
            <person name="Daum C."/>
            <person name="Ng V."/>
            <person name="Clum A."/>
            <person name="Steindorff A."/>
            <person name="Ohm R.A."/>
            <person name="Martin F."/>
            <person name="Silar P."/>
            <person name="Natvig D.O."/>
            <person name="Lalanne C."/>
            <person name="Gautier V."/>
            <person name="Ament-Velasquez S.L."/>
            <person name="Kruys A."/>
            <person name="Hutchinson M.I."/>
            <person name="Powell A.J."/>
            <person name="Barry K."/>
            <person name="Miller A.N."/>
            <person name="Grigoriev I.V."/>
            <person name="Debuchy R."/>
            <person name="Gladieux P."/>
            <person name="Hiltunen Thoren M."/>
            <person name="Johannesson H."/>
        </authorList>
    </citation>
    <scope>NUCLEOTIDE SEQUENCE</scope>
    <source>
        <strain evidence="2">CBS 103.79</strain>
    </source>
</reference>
<gene>
    <name evidence="2" type="ORF">C8A05DRAFT_17762</name>
</gene>
<name>A0AAN6MGV6_9PEZI</name>
<protein>
    <recommendedName>
        <fullName evidence="4">C3H1-type domain-containing protein</fullName>
    </recommendedName>
</protein>
<reference evidence="2" key="2">
    <citation type="submission" date="2023-05" db="EMBL/GenBank/DDBJ databases">
        <authorList>
            <consortium name="Lawrence Berkeley National Laboratory"/>
            <person name="Steindorff A."/>
            <person name="Hensen N."/>
            <person name="Bonometti L."/>
            <person name="Westerberg I."/>
            <person name="Brannstrom I.O."/>
            <person name="Guillou S."/>
            <person name="Cros-Aarteil S."/>
            <person name="Calhoun S."/>
            <person name="Haridas S."/>
            <person name="Kuo A."/>
            <person name="Mondo S."/>
            <person name="Pangilinan J."/>
            <person name="Riley R."/>
            <person name="Labutti K."/>
            <person name="Andreopoulos B."/>
            <person name="Lipzen A."/>
            <person name="Chen C."/>
            <person name="Yanf M."/>
            <person name="Daum C."/>
            <person name="Ng V."/>
            <person name="Clum A."/>
            <person name="Ohm R."/>
            <person name="Martin F."/>
            <person name="Silar P."/>
            <person name="Natvig D."/>
            <person name="Lalanne C."/>
            <person name="Gautier V."/>
            <person name="Ament-Velasquez S.L."/>
            <person name="Kruys A."/>
            <person name="Hutchinson M.I."/>
            <person name="Powell A.J."/>
            <person name="Barry K."/>
            <person name="Miller A.N."/>
            <person name="Grigoriev I.V."/>
            <person name="Debuchy R."/>
            <person name="Gladieux P."/>
            <person name="Thoren M.H."/>
            <person name="Johannesson H."/>
        </authorList>
    </citation>
    <scope>NUCLEOTIDE SEQUENCE</scope>
    <source>
        <strain evidence="2">CBS 103.79</strain>
    </source>
</reference>
<feature type="region of interest" description="Disordered" evidence="1">
    <location>
        <begin position="48"/>
        <end position="81"/>
    </location>
</feature>
<comment type="caution">
    <text evidence="2">The sequence shown here is derived from an EMBL/GenBank/DDBJ whole genome shotgun (WGS) entry which is preliminary data.</text>
</comment>
<feature type="compositionally biased region" description="Polar residues" evidence="1">
    <location>
        <begin position="142"/>
        <end position="163"/>
    </location>
</feature>
<evidence type="ECO:0000313" key="3">
    <source>
        <dbReference type="Proteomes" id="UP001303889"/>
    </source>
</evidence>
<evidence type="ECO:0000256" key="1">
    <source>
        <dbReference type="SAM" id="MobiDB-lite"/>
    </source>
</evidence>
<feature type="compositionally biased region" description="Low complexity" evidence="1">
    <location>
        <begin position="1"/>
        <end position="26"/>
    </location>
</feature>
<feature type="compositionally biased region" description="Low complexity" evidence="1">
    <location>
        <begin position="179"/>
        <end position="196"/>
    </location>
</feature>
<keyword evidence="3" id="KW-1185">Reference proteome</keyword>
<dbReference type="Proteomes" id="UP001303889">
    <property type="component" value="Unassembled WGS sequence"/>
</dbReference>
<feature type="region of interest" description="Disordered" evidence="1">
    <location>
        <begin position="111"/>
        <end position="209"/>
    </location>
</feature>
<accession>A0AAN6MGV6</accession>
<organism evidence="2 3">
    <name type="scientific">Staphylotrichum tortipilum</name>
    <dbReference type="NCBI Taxonomy" id="2831512"/>
    <lineage>
        <taxon>Eukaryota</taxon>
        <taxon>Fungi</taxon>
        <taxon>Dikarya</taxon>
        <taxon>Ascomycota</taxon>
        <taxon>Pezizomycotina</taxon>
        <taxon>Sordariomycetes</taxon>
        <taxon>Sordariomycetidae</taxon>
        <taxon>Sordariales</taxon>
        <taxon>Chaetomiaceae</taxon>
        <taxon>Staphylotrichum</taxon>
    </lineage>
</organism>
<dbReference type="AlphaFoldDB" id="A0AAN6MGV6"/>
<feature type="non-terminal residue" evidence="2">
    <location>
        <position position="380"/>
    </location>
</feature>